<dbReference type="EMBL" id="CP003524">
    <property type="protein sequence ID" value="AFN83384.1"/>
    <property type="molecule type" value="Genomic_DNA"/>
</dbReference>
<protein>
    <submittedName>
        <fullName evidence="2">Uncharacterized protein</fullName>
    </submittedName>
</protein>
<dbReference type="Proteomes" id="UP000010094">
    <property type="component" value="Chromosome VII"/>
</dbReference>
<evidence type="ECO:0000256" key="1">
    <source>
        <dbReference type="SAM" id="Phobius"/>
    </source>
</evidence>
<dbReference type="KEGG" id="ero:EROM_071330"/>
<organism evidence="2 3">
    <name type="scientific">Encephalitozoon romaleae (strain SJ-2008)</name>
    <name type="common">Microsporidian parasite</name>
    <dbReference type="NCBI Taxonomy" id="1178016"/>
    <lineage>
        <taxon>Eukaryota</taxon>
        <taxon>Fungi</taxon>
        <taxon>Fungi incertae sedis</taxon>
        <taxon>Microsporidia</taxon>
        <taxon>Unikaryonidae</taxon>
        <taxon>Encephalitozoon</taxon>
    </lineage>
</organism>
<sequence>MKCMFTFTYARFALYGMLTLYAHLIKALLTYPTYVTFYVPSPVVNGIDLLDFYFHHSIR</sequence>
<name>I7ANM8_ENCRO</name>
<keyword evidence="1" id="KW-0812">Transmembrane</keyword>
<dbReference type="RefSeq" id="XP_009264881.1">
    <property type="nucleotide sequence ID" value="XM_009266606.1"/>
</dbReference>
<keyword evidence="3" id="KW-1185">Reference proteome</keyword>
<dbReference type="GeneID" id="20521693"/>
<keyword evidence="1" id="KW-1133">Transmembrane helix</keyword>
<evidence type="ECO:0000313" key="2">
    <source>
        <dbReference type="EMBL" id="AFN83384.1"/>
    </source>
</evidence>
<feature type="transmembrane region" description="Helical" evidence="1">
    <location>
        <begin position="12"/>
        <end position="29"/>
    </location>
</feature>
<dbReference type="VEuPathDB" id="MicrosporidiaDB:EROM_071330"/>
<dbReference type="AlphaFoldDB" id="I7ANM8"/>
<reference evidence="2 3" key="1">
    <citation type="journal article" date="2012" name="Proc. Natl. Acad. Sci. U.S.A.">
        <title>Gain and loss of multiple functionally related, horizontally transferred genes in the reduced genomes of two microsporidian parasites.</title>
        <authorList>
            <person name="Pombert J.-F."/>
            <person name="Selman M."/>
            <person name="Burki F."/>
            <person name="Bardell F.T."/>
            <person name="Farinelli L."/>
            <person name="Solter L.F."/>
            <person name="Whitman D.W."/>
            <person name="Weiss L.M."/>
            <person name="Corradi N."/>
            <person name="Keeling P.J."/>
        </authorList>
    </citation>
    <scope>NUCLEOTIDE SEQUENCE [LARGE SCALE GENOMIC DNA]</scope>
    <source>
        <strain evidence="2 3">SJ-2008</strain>
    </source>
</reference>
<dbReference type="HOGENOM" id="CLU_2960731_0_0_1"/>
<keyword evidence="1" id="KW-0472">Membrane</keyword>
<gene>
    <name evidence="2" type="ordered locus">EROM_071330</name>
</gene>
<accession>I7ANM8</accession>
<evidence type="ECO:0000313" key="3">
    <source>
        <dbReference type="Proteomes" id="UP000010094"/>
    </source>
</evidence>
<proteinExistence type="predicted"/>